<evidence type="ECO:0000313" key="2">
    <source>
        <dbReference type="EMBL" id="PNT61644.1"/>
    </source>
</evidence>
<reference evidence="3" key="3">
    <citation type="submission" date="2018-08" db="UniProtKB">
        <authorList>
            <consortium name="EnsemblPlants"/>
        </authorList>
    </citation>
    <scope>IDENTIFICATION</scope>
    <source>
        <strain evidence="3">cv. Bd21</strain>
    </source>
</reference>
<dbReference type="EMBL" id="CM000884">
    <property type="protein sequence ID" value="PNT61644.1"/>
    <property type="molecule type" value="Genomic_DNA"/>
</dbReference>
<dbReference type="EnsemblPlants" id="PNT61644">
    <property type="protein sequence ID" value="PNT61644"/>
    <property type="gene ID" value="BRADI_5g18206v3"/>
</dbReference>
<feature type="region of interest" description="Disordered" evidence="1">
    <location>
        <begin position="31"/>
        <end position="51"/>
    </location>
</feature>
<evidence type="ECO:0000313" key="3">
    <source>
        <dbReference type="EnsemblPlants" id="PNT61644"/>
    </source>
</evidence>
<organism evidence="2">
    <name type="scientific">Brachypodium distachyon</name>
    <name type="common">Purple false brome</name>
    <name type="synonym">Trachynia distachya</name>
    <dbReference type="NCBI Taxonomy" id="15368"/>
    <lineage>
        <taxon>Eukaryota</taxon>
        <taxon>Viridiplantae</taxon>
        <taxon>Streptophyta</taxon>
        <taxon>Embryophyta</taxon>
        <taxon>Tracheophyta</taxon>
        <taxon>Spermatophyta</taxon>
        <taxon>Magnoliopsida</taxon>
        <taxon>Liliopsida</taxon>
        <taxon>Poales</taxon>
        <taxon>Poaceae</taxon>
        <taxon>BOP clade</taxon>
        <taxon>Pooideae</taxon>
        <taxon>Stipodae</taxon>
        <taxon>Brachypodieae</taxon>
        <taxon>Brachypodium</taxon>
    </lineage>
</organism>
<name>A0A2K2CHZ3_BRADI</name>
<reference evidence="2" key="2">
    <citation type="submission" date="2017-06" db="EMBL/GenBank/DDBJ databases">
        <title>WGS assembly of Brachypodium distachyon.</title>
        <authorList>
            <consortium name="The International Brachypodium Initiative"/>
            <person name="Lucas S."/>
            <person name="Harmon-Smith M."/>
            <person name="Lail K."/>
            <person name="Tice H."/>
            <person name="Grimwood J."/>
            <person name="Bruce D."/>
            <person name="Barry K."/>
            <person name="Shu S."/>
            <person name="Lindquist E."/>
            <person name="Wang M."/>
            <person name="Pitluck S."/>
            <person name="Vogel J.P."/>
            <person name="Garvin D.F."/>
            <person name="Mockler T.C."/>
            <person name="Schmutz J."/>
            <person name="Rokhsar D."/>
            <person name="Bevan M.W."/>
        </authorList>
    </citation>
    <scope>NUCLEOTIDE SEQUENCE</scope>
    <source>
        <strain evidence="2">Bd21</strain>
    </source>
</reference>
<keyword evidence="4" id="KW-1185">Reference proteome</keyword>
<accession>A0A2K2CHZ3</accession>
<dbReference type="ExpressionAtlas" id="A0A2K2CHZ3">
    <property type="expression patterns" value="baseline and differential"/>
</dbReference>
<reference evidence="2 3" key="1">
    <citation type="journal article" date="2010" name="Nature">
        <title>Genome sequencing and analysis of the model grass Brachypodium distachyon.</title>
        <authorList>
            <consortium name="International Brachypodium Initiative"/>
        </authorList>
    </citation>
    <scope>NUCLEOTIDE SEQUENCE [LARGE SCALE GENOMIC DNA]</scope>
    <source>
        <strain evidence="2 3">Bd21</strain>
    </source>
</reference>
<dbReference type="AlphaFoldDB" id="A0A2K2CHZ3"/>
<sequence length="311" mass="33289">MKSKRKIEMFDEKSKRACLPSVEDESATLAVGFDMPGDHSDDETDDGQYQDLSIWGESQEDGFDELYVCSEEEDTEEEKRVGGGRRVRHSEHRDPRGSHRDEPGGLGEGARGLIHGGMHDLSDDEPVEDGVRWVGHNTSTGGMHRRGHGSRGLSSELSIGREEEGYQHSEGRACGLDDGVCGLGGDLDTRAASSATATTTARVGSTTTKATACTAGRATPSLASASSACPWTQATRTELAISVVCVGAEAMVVACLETELAAVVTWAMASACAMSWPSSAHPWTQARQTRTSVWLQNLELLIAARKKLPIP</sequence>
<gene>
    <name evidence="2" type="ORF">BRADI_5g18206v3</name>
</gene>
<evidence type="ECO:0000256" key="1">
    <source>
        <dbReference type="SAM" id="MobiDB-lite"/>
    </source>
</evidence>
<evidence type="ECO:0000313" key="4">
    <source>
        <dbReference type="Proteomes" id="UP000008810"/>
    </source>
</evidence>
<proteinExistence type="predicted"/>
<dbReference type="Proteomes" id="UP000008810">
    <property type="component" value="Chromosome 5"/>
</dbReference>
<feature type="region of interest" description="Disordered" evidence="1">
    <location>
        <begin position="70"/>
        <end position="110"/>
    </location>
</feature>
<protein>
    <submittedName>
        <fullName evidence="2 3">Uncharacterized protein</fullName>
    </submittedName>
</protein>
<dbReference type="Gramene" id="PNT61644">
    <property type="protein sequence ID" value="PNT61644"/>
    <property type="gene ID" value="BRADI_5g18206v3"/>
</dbReference>
<dbReference type="InParanoid" id="A0A2K2CHZ3"/>
<feature type="compositionally biased region" description="Basic and acidic residues" evidence="1">
    <location>
        <begin position="91"/>
        <end position="103"/>
    </location>
</feature>